<evidence type="ECO:0000313" key="2">
    <source>
        <dbReference type="Proteomes" id="UP001165121"/>
    </source>
</evidence>
<dbReference type="PANTHER" id="PTHR22796">
    <property type="entry name" value="URG4-RELATED"/>
    <property type="match status" value="1"/>
</dbReference>
<evidence type="ECO:0000313" key="1">
    <source>
        <dbReference type="EMBL" id="GMF52254.1"/>
    </source>
</evidence>
<dbReference type="CDD" id="cd00198">
    <property type="entry name" value="vWFA"/>
    <property type="match status" value="1"/>
</dbReference>
<keyword evidence="2" id="KW-1185">Reference proteome</keyword>
<dbReference type="PANTHER" id="PTHR22796:SF1">
    <property type="entry name" value="VWFA DOMAIN-CONTAINING PROTEIN"/>
    <property type="match status" value="1"/>
</dbReference>
<dbReference type="EMBL" id="BSXT01003069">
    <property type="protein sequence ID" value="GMF52254.1"/>
    <property type="molecule type" value="Genomic_DNA"/>
</dbReference>
<name>A0A9W6Y0X6_9STRA</name>
<accession>A0A9W6Y0X6</accession>
<dbReference type="InterPro" id="IPR036465">
    <property type="entry name" value="vWFA_dom_sf"/>
</dbReference>
<organism evidence="1 2">
    <name type="scientific">Phytophthora fragariaefolia</name>
    <dbReference type="NCBI Taxonomy" id="1490495"/>
    <lineage>
        <taxon>Eukaryota</taxon>
        <taxon>Sar</taxon>
        <taxon>Stramenopiles</taxon>
        <taxon>Oomycota</taxon>
        <taxon>Peronosporomycetes</taxon>
        <taxon>Peronosporales</taxon>
        <taxon>Peronosporaceae</taxon>
        <taxon>Phytophthora</taxon>
    </lineage>
</organism>
<proteinExistence type="predicted"/>
<sequence>MGLSLICMDQCYTCLGTHLCPKACMVDGICEQKVHLMRSARTYAGARGSFEYIFQEMNGCKKQCARVLASGMTNHEGSQHSCLAQACSDPNQDVGSGKNDASVNDSCSGQSTGMEGRSQVAIHYCDVRCPSCNYYCNKPFGHMGIHSTSHGNMQQTYFLAKGNDIDVAERKYRVGERGIAEMCNLFCTKMGRGHIHYLPCEGNGRVNCVYASKDHRRHCVDKLYPSPKKEMDELLHSQFWSTIGWDDPCTEEERGVFAKCPFVCSAPEHDEANEQYSYCVLDAWHLPALQPDVEAGFAYIDGHKFVVRTHGGFREFTINRSKDGGEDDVVSFVTFDNKSRIHCEARPLKESLHMILPYSGGGTSFEEGLRVANEVLSRNDYETYKVVLIFFSDGHPWDIKLGITLVQHIRSVYAKYDLKTFVGFGHVNLPVLERMAVEMGGEYRHVLGGNELQSEFQRIAAVLNNSEASLALLES</sequence>
<dbReference type="Proteomes" id="UP001165121">
    <property type="component" value="Unassembled WGS sequence"/>
</dbReference>
<dbReference type="SUPFAM" id="SSF53300">
    <property type="entry name" value="vWA-like"/>
    <property type="match status" value="1"/>
</dbReference>
<dbReference type="Gene3D" id="3.40.50.410">
    <property type="entry name" value="von Willebrand factor, type A domain"/>
    <property type="match status" value="1"/>
</dbReference>
<gene>
    <name evidence="1" type="ORF">Pfra01_002134000</name>
</gene>
<dbReference type="AlphaFoldDB" id="A0A9W6Y0X6"/>
<reference evidence="1" key="1">
    <citation type="submission" date="2023-04" db="EMBL/GenBank/DDBJ databases">
        <title>Phytophthora fragariaefolia NBRC 109709.</title>
        <authorList>
            <person name="Ichikawa N."/>
            <person name="Sato H."/>
            <person name="Tonouchi N."/>
        </authorList>
    </citation>
    <scope>NUCLEOTIDE SEQUENCE</scope>
    <source>
        <strain evidence="1">NBRC 109709</strain>
    </source>
</reference>
<protein>
    <submittedName>
        <fullName evidence="1">Unnamed protein product</fullName>
    </submittedName>
</protein>
<comment type="caution">
    <text evidence="1">The sequence shown here is derived from an EMBL/GenBank/DDBJ whole genome shotgun (WGS) entry which is preliminary data.</text>
</comment>
<dbReference type="OrthoDB" id="2343366at2759"/>